<dbReference type="GO" id="GO:0003677">
    <property type="term" value="F:DNA binding"/>
    <property type="evidence" value="ECO:0007669"/>
    <property type="project" value="UniProtKB-KW"/>
</dbReference>
<dbReference type="Pfam" id="PF00126">
    <property type="entry name" value="HTH_1"/>
    <property type="match status" value="1"/>
</dbReference>
<dbReference type="Gene3D" id="3.40.190.10">
    <property type="entry name" value="Periplasmic binding protein-like II"/>
    <property type="match status" value="2"/>
</dbReference>
<dbReference type="InterPro" id="IPR036390">
    <property type="entry name" value="WH_DNA-bd_sf"/>
</dbReference>
<keyword evidence="4" id="KW-0804">Transcription</keyword>
<dbReference type="PATRIC" id="fig|742737.3.peg.4943"/>
<evidence type="ECO:0000259" key="5">
    <source>
        <dbReference type="PROSITE" id="PS50931"/>
    </source>
</evidence>
<dbReference type="Gene3D" id="1.10.10.10">
    <property type="entry name" value="Winged helix-like DNA-binding domain superfamily/Winged helix DNA-binding domain"/>
    <property type="match status" value="1"/>
</dbReference>
<dbReference type="PROSITE" id="PS50931">
    <property type="entry name" value="HTH_LYSR"/>
    <property type="match status" value="1"/>
</dbReference>
<name>G5IN80_9FIRM</name>
<dbReference type="InterPro" id="IPR005119">
    <property type="entry name" value="LysR_subst-bd"/>
</dbReference>
<keyword evidence="2" id="KW-0805">Transcription regulation</keyword>
<reference evidence="6 7" key="1">
    <citation type="submission" date="2011-08" db="EMBL/GenBank/DDBJ databases">
        <title>The Genome Sequence of Clostridium hathewayi WAL-18680.</title>
        <authorList>
            <consortium name="The Broad Institute Genome Sequencing Platform"/>
            <person name="Earl A."/>
            <person name="Ward D."/>
            <person name="Feldgarden M."/>
            <person name="Gevers D."/>
            <person name="Finegold S.M."/>
            <person name="Summanen P.H."/>
            <person name="Molitoris D.R."/>
            <person name="Song M."/>
            <person name="Daigneault M."/>
            <person name="Allen-Vercoe E."/>
            <person name="Young S.K."/>
            <person name="Zeng Q."/>
            <person name="Gargeya S."/>
            <person name="Fitzgerald M."/>
            <person name="Haas B."/>
            <person name="Abouelleil A."/>
            <person name="Alvarado L."/>
            <person name="Arachchi H.M."/>
            <person name="Berlin A."/>
            <person name="Brown A."/>
            <person name="Chapman S.B."/>
            <person name="Chen Z."/>
            <person name="Dunbar C."/>
            <person name="Freedman E."/>
            <person name="Gearin G."/>
            <person name="Gellesch M."/>
            <person name="Goldberg J."/>
            <person name="Griggs A."/>
            <person name="Gujja S."/>
            <person name="Heiman D."/>
            <person name="Howarth C."/>
            <person name="Larson L."/>
            <person name="Lui A."/>
            <person name="MacDonald P.J.P."/>
            <person name="Montmayeur A."/>
            <person name="Murphy C."/>
            <person name="Neiman D."/>
            <person name="Pearson M."/>
            <person name="Priest M."/>
            <person name="Roberts A."/>
            <person name="Saif S."/>
            <person name="Shea T."/>
            <person name="Shenoy N."/>
            <person name="Sisk P."/>
            <person name="Stolte C."/>
            <person name="Sykes S."/>
            <person name="Wortman J."/>
            <person name="Nusbaum C."/>
            <person name="Birren B."/>
        </authorList>
    </citation>
    <scope>NUCLEOTIDE SEQUENCE [LARGE SCALE GENOMIC DNA]</scope>
    <source>
        <strain evidence="6 7">WAL-18680</strain>
    </source>
</reference>
<feature type="domain" description="HTH lysR-type" evidence="5">
    <location>
        <begin position="1"/>
        <end position="58"/>
    </location>
</feature>
<gene>
    <name evidence="6" type="ORF">HMPREF9473_04958</name>
</gene>
<accession>G5IN80</accession>
<sequence length="299" mass="34781">MLLRQMKYFVAVVDCNSFTEAAEQCFISQSAISQQIQALEKELGVELIHRENRRFSLTPAGEYFYRQSKVLFDEVDELRRETIRIGKAEESRLRIGYLKSYSGRELHMAVAEFSRLYPEISIDIVAGTHEELYNRIRFGGVDIVISDQRRAFSEEYENRILLECECFAEISGNHHLSTNEHLTLKELRQTPCILITPAGQRDGEAAYYRDTLGFVGKFLYADNLEEGRLMVLGNRGFLPLENIGTMPPVMPAIRRIPLYREDMPVKRTICAFWLKKNTNYYIEEFADILHHFLERSRTS</sequence>
<dbReference type="SUPFAM" id="SSF46785">
    <property type="entry name" value="Winged helix' DNA-binding domain"/>
    <property type="match status" value="1"/>
</dbReference>
<evidence type="ECO:0000256" key="2">
    <source>
        <dbReference type="ARBA" id="ARBA00023015"/>
    </source>
</evidence>
<dbReference type="EMBL" id="ADLN01000127">
    <property type="protein sequence ID" value="EHI57051.1"/>
    <property type="molecule type" value="Genomic_DNA"/>
</dbReference>
<keyword evidence="7" id="KW-1185">Reference proteome</keyword>
<evidence type="ECO:0000256" key="1">
    <source>
        <dbReference type="ARBA" id="ARBA00009437"/>
    </source>
</evidence>
<protein>
    <recommendedName>
        <fullName evidence="5">HTH lysR-type domain-containing protein</fullName>
    </recommendedName>
</protein>
<proteinExistence type="inferred from homology"/>
<dbReference type="GO" id="GO:0003700">
    <property type="term" value="F:DNA-binding transcription factor activity"/>
    <property type="evidence" value="ECO:0007669"/>
    <property type="project" value="InterPro"/>
</dbReference>
<evidence type="ECO:0000313" key="6">
    <source>
        <dbReference type="EMBL" id="EHI57051.1"/>
    </source>
</evidence>
<dbReference type="GO" id="GO:0032993">
    <property type="term" value="C:protein-DNA complex"/>
    <property type="evidence" value="ECO:0007669"/>
    <property type="project" value="TreeGrafter"/>
</dbReference>
<keyword evidence="3" id="KW-0238">DNA-binding</keyword>
<dbReference type="RefSeq" id="WP_006782946.1">
    <property type="nucleotide sequence ID" value="NZ_CP040506.1"/>
</dbReference>
<comment type="caution">
    <text evidence="6">The sequence shown here is derived from an EMBL/GenBank/DDBJ whole genome shotgun (WGS) entry which is preliminary data.</text>
</comment>
<dbReference type="Proteomes" id="UP000005384">
    <property type="component" value="Unassembled WGS sequence"/>
</dbReference>
<dbReference type="AlphaFoldDB" id="G5IN80"/>
<dbReference type="PANTHER" id="PTHR30346:SF28">
    <property type="entry name" value="HTH-TYPE TRANSCRIPTIONAL REGULATOR CYNR"/>
    <property type="match status" value="1"/>
</dbReference>
<organism evidence="6 7">
    <name type="scientific">Hungatella hathewayi WAL-18680</name>
    <dbReference type="NCBI Taxonomy" id="742737"/>
    <lineage>
        <taxon>Bacteria</taxon>
        <taxon>Bacillati</taxon>
        <taxon>Bacillota</taxon>
        <taxon>Clostridia</taxon>
        <taxon>Lachnospirales</taxon>
        <taxon>Lachnospiraceae</taxon>
        <taxon>Hungatella</taxon>
    </lineage>
</organism>
<evidence type="ECO:0000256" key="4">
    <source>
        <dbReference type="ARBA" id="ARBA00023163"/>
    </source>
</evidence>
<dbReference type="HOGENOM" id="CLU_039613_6_2_9"/>
<dbReference type="SUPFAM" id="SSF53850">
    <property type="entry name" value="Periplasmic binding protein-like II"/>
    <property type="match status" value="1"/>
</dbReference>
<dbReference type="PANTHER" id="PTHR30346">
    <property type="entry name" value="TRANSCRIPTIONAL DUAL REGULATOR HCAR-RELATED"/>
    <property type="match status" value="1"/>
</dbReference>
<dbReference type="OrthoDB" id="108771at2"/>
<dbReference type="Pfam" id="PF03466">
    <property type="entry name" value="LysR_substrate"/>
    <property type="match status" value="1"/>
</dbReference>
<evidence type="ECO:0000313" key="7">
    <source>
        <dbReference type="Proteomes" id="UP000005384"/>
    </source>
</evidence>
<dbReference type="InterPro" id="IPR000847">
    <property type="entry name" value="LysR_HTH_N"/>
</dbReference>
<dbReference type="FunFam" id="1.10.10.10:FF:000001">
    <property type="entry name" value="LysR family transcriptional regulator"/>
    <property type="match status" value="1"/>
</dbReference>
<comment type="similarity">
    <text evidence="1">Belongs to the LysR transcriptional regulatory family.</text>
</comment>
<evidence type="ECO:0000256" key="3">
    <source>
        <dbReference type="ARBA" id="ARBA00023125"/>
    </source>
</evidence>
<dbReference type="CDD" id="cd05466">
    <property type="entry name" value="PBP2_LTTR_substrate"/>
    <property type="match status" value="1"/>
</dbReference>
<dbReference type="PRINTS" id="PR00039">
    <property type="entry name" value="HTHLYSR"/>
</dbReference>
<dbReference type="InterPro" id="IPR036388">
    <property type="entry name" value="WH-like_DNA-bd_sf"/>
</dbReference>